<name>A0A644Z320_9ZZZZ</name>
<accession>A0A644Z320</accession>
<protein>
    <submittedName>
        <fullName evidence="1">Uncharacterized protein</fullName>
    </submittedName>
</protein>
<sequence length="495" mass="56127">MKKIILSIIAVVPLLAFAQNLPENFSVTLGSEYKNKYTFPGENSKAFELSDGGYAFIVPATYKGYACYRFDKNMGFISVSTILLSENDLGFSYNIEYFNDNIYLFLGSFDEKEHLFHIYAKTYNPLTGKLSEKTELFTIQSCNSSAELIERVIVSEDKSKVVIINRCSNCEKNPVMKLFCFDSQLSLLWSKDALAWDENDTYLDNFQIDNEGNVYQLHVVSSNIENKLYFTVYKAANDAGYSTNIELENKVYFNISFNVNETGGSVVLFYGNTRCSAQGVAFAAYDKDRDQLHEPIMTEFPSELNENEMVKGGSGGLFSYFFNNLLHLQNGNSIFIAEQQYDETIDYINEDVCKKEYSSGSTIKGYNRGAALVVIFSPKGDVLNVIKIPKIQQSYNSDHVGIFSFAVENDTYIIFNDNPENSEKNTKQPAVFASNDIYSNILIHIDEKGELSRFSFPENNASLLIPKLFRKLNNNELFYCGKKKTKFVAGKIKIQ</sequence>
<gene>
    <name evidence="1" type="ORF">SDC9_81846</name>
</gene>
<reference evidence="1" key="1">
    <citation type="submission" date="2019-08" db="EMBL/GenBank/DDBJ databases">
        <authorList>
            <person name="Kucharzyk K."/>
            <person name="Murdoch R.W."/>
            <person name="Higgins S."/>
            <person name="Loffler F."/>
        </authorList>
    </citation>
    <scope>NUCLEOTIDE SEQUENCE</scope>
</reference>
<evidence type="ECO:0000313" key="1">
    <source>
        <dbReference type="EMBL" id="MPM35256.1"/>
    </source>
</evidence>
<dbReference type="AlphaFoldDB" id="A0A644Z320"/>
<dbReference type="EMBL" id="VSSQ01007226">
    <property type="protein sequence ID" value="MPM35256.1"/>
    <property type="molecule type" value="Genomic_DNA"/>
</dbReference>
<organism evidence="1">
    <name type="scientific">bioreactor metagenome</name>
    <dbReference type="NCBI Taxonomy" id="1076179"/>
    <lineage>
        <taxon>unclassified sequences</taxon>
        <taxon>metagenomes</taxon>
        <taxon>ecological metagenomes</taxon>
    </lineage>
</organism>
<proteinExistence type="predicted"/>
<comment type="caution">
    <text evidence="1">The sequence shown here is derived from an EMBL/GenBank/DDBJ whole genome shotgun (WGS) entry which is preliminary data.</text>
</comment>